<comment type="caution">
    <text evidence="2">The sequence shown here is derived from an EMBL/GenBank/DDBJ whole genome shotgun (WGS) entry which is preliminary data.</text>
</comment>
<dbReference type="NCBIfam" id="NF033559">
    <property type="entry name" value="transpos_IS1634"/>
    <property type="match status" value="1"/>
</dbReference>
<feature type="domain" description="Transposase IS4-like" evidence="1">
    <location>
        <begin position="230"/>
        <end position="527"/>
    </location>
</feature>
<gene>
    <name evidence="2" type="ORF">CKO31_25140</name>
</gene>
<evidence type="ECO:0000259" key="1">
    <source>
        <dbReference type="Pfam" id="PF01609"/>
    </source>
</evidence>
<proteinExistence type="predicted"/>
<keyword evidence="3" id="KW-1185">Reference proteome</keyword>
<dbReference type="RefSeq" id="WP_200243607.1">
    <property type="nucleotide sequence ID" value="NZ_NRRV01000157.1"/>
</dbReference>
<dbReference type="PANTHER" id="PTHR34614">
    <property type="match status" value="1"/>
</dbReference>
<name>A0ABS1CPU6_9GAMM</name>
<protein>
    <submittedName>
        <fullName evidence="2">Transposase</fullName>
    </submittedName>
</protein>
<evidence type="ECO:0000313" key="3">
    <source>
        <dbReference type="Proteomes" id="UP000748752"/>
    </source>
</evidence>
<dbReference type="InterPro" id="IPR012337">
    <property type="entry name" value="RNaseH-like_sf"/>
</dbReference>
<dbReference type="InterPro" id="IPR047654">
    <property type="entry name" value="IS1634_transpos"/>
</dbReference>
<organism evidence="2 3">
    <name type="scientific">Thiohalocapsa halophila</name>
    <dbReference type="NCBI Taxonomy" id="69359"/>
    <lineage>
        <taxon>Bacteria</taxon>
        <taxon>Pseudomonadati</taxon>
        <taxon>Pseudomonadota</taxon>
        <taxon>Gammaproteobacteria</taxon>
        <taxon>Chromatiales</taxon>
        <taxon>Chromatiaceae</taxon>
        <taxon>Thiohalocapsa</taxon>
    </lineage>
</organism>
<dbReference type="InterPro" id="IPR002559">
    <property type="entry name" value="Transposase_11"/>
</dbReference>
<dbReference type="EMBL" id="NRRV01000157">
    <property type="protein sequence ID" value="MBK1633951.1"/>
    <property type="molecule type" value="Genomic_DNA"/>
</dbReference>
<sequence>MYIRRTTIKSRRSGEPYFTYRLVESIREGGRVRQRTLLNLGRHFEVPQAQWPALAQRIEALVGGQAELFVADLDARWEQAAQHYAAQVIRARAGRHEGSRAAGDYHSVDVGAVEVVRPRSVAVEHVALSALRQVGLDEQLTVLGFNGPQRAAAIGTLIGRMVAPGSELATHHWLQQRSALGELIDFDFTTLDLMALYRISDRLLAHKPALEAFLYERERDLFDLDEVITLYDLTNTYFEGTAHANANAAFGKSKEKRTDRPLVTLALVLDASGFPKRSRVFAGNAAEAQTLAEMVQALAPQTRETPPTVVLDAGIATEDNIAWLNEQGYRYVVVSRRRHRQFDPDNACLIKEDGALTIRAQRVVNDDTGEVELYCHSTQREQKERGIAERFAQRFEAKLQKLADGLHKPRTVKRYEKVLEAIGRLKQKYPRAAQYYEISVEQDETGPNAKAIHWQRVTPVDDTLPGVYCLRTNQTEWDERTLWQTYVTLTDLEAVFRSLKSELGLRPVYHHKTDRVSGHLFISVLAYHLVHTIRLQLQACGIHLSWEGIRRELDGQDRVTVELKREDGRTVHVRKATRAEPRQQLIYDALGISDRPGQQQITVV</sequence>
<dbReference type="PANTHER" id="PTHR34614:SF2">
    <property type="entry name" value="TRANSPOSASE IS4-LIKE DOMAIN-CONTAINING PROTEIN"/>
    <property type="match status" value="1"/>
</dbReference>
<accession>A0ABS1CPU6</accession>
<dbReference type="Proteomes" id="UP000748752">
    <property type="component" value="Unassembled WGS sequence"/>
</dbReference>
<evidence type="ECO:0000313" key="2">
    <source>
        <dbReference type="EMBL" id="MBK1633951.1"/>
    </source>
</evidence>
<dbReference type="Pfam" id="PF01609">
    <property type="entry name" value="DDE_Tnp_1"/>
    <property type="match status" value="1"/>
</dbReference>
<dbReference type="SUPFAM" id="SSF53098">
    <property type="entry name" value="Ribonuclease H-like"/>
    <property type="match status" value="1"/>
</dbReference>
<reference evidence="2 3" key="1">
    <citation type="journal article" date="2020" name="Microorganisms">
        <title>Osmotic Adaptation and Compatible Solute Biosynthesis of Phototrophic Bacteria as Revealed from Genome Analyses.</title>
        <authorList>
            <person name="Imhoff J.F."/>
            <person name="Rahn T."/>
            <person name="Kunzel S."/>
            <person name="Keller A."/>
            <person name="Neulinger S.C."/>
        </authorList>
    </citation>
    <scope>NUCLEOTIDE SEQUENCE [LARGE SCALE GENOMIC DNA]</scope>
    <source>
        <strain evidence="2 3">DSM 6210</strain>
    </source>
</reference>